<dbReference type="GO" id="GO:0046872">
    <property type="term" value="F:metal ion binding"/>
    <property type="evidence" value="ECO:0007669"/>
    <property type="project" value="UniProtKB-UniRule"/>
</dbReference>
<evidence type="ECO:0000256" key="18">
    <source>
        <dbReference type="HAMAP-Rule" id="MF_01966"/>
    </source>
</evidence>
<comment type="cofactor">
    <cofactor evidence="17">
        <name>Mg(2+)</name>
        <dbReference type="ChEBI" id="CHEBI:18420"/>
    </cofactor>
</comment>
<dbReference type="Gene3D" id="3.40.1190.20">
    <property type="match status" value="1"/>
</dbReference>
<feature type="binding site" evidence="17">
    <location>
        <position position="446"/>
    </location>
    <ligand>
        <name>AMP</name>
        <dbReference type="ChEBI" id="CHEBI:456215"/>
    </ligand>
</feature>
<keyword evidence="22" id="KW-0418">Kinase</keyword>
<evidence type="ECO:0000256" key="17">
    <source>
        <dbReference type="HAMAP-Rule" id="MF_01965"/>
    </source>
</evidence>
<comment type="similarity">
    <text evidence="4 19">In the C-terminal section; belongs to the NnrD/CARKD family.</text>
</comment>
<dbReference type="Proteomes" id="UP000562352">
    <property type="component" value="Unassembled WGS sequence"/>
</dbReference>
<dbReference type="NCBIfam" id="TIGR00196">
    <property type="entry name" value="yjeF_cterm"/>
    <property type="match status" value="1"/>
</dbReference>
<dbReference type="InterPro" id="IPR030677">
    <property type="entry name" value="Nnr"/>
</dbReference>
<dbReference type="GO" id="GO:0052855">
    <property type="term" value="F:ADP-dependent NAD(P)H-hydrate dehydratase activity"/>
    <property type="evidence" value="ECO:0007669"/>
    <property type="project" value="UniProtKB-UniRule"/>
</dbReference>
<dbReference type="PROSITE" id="PS51385">
    <property type="entry name" value="YJEF_N"/>
    <property type="match status" value="1"/>
</dbReference>
<dbReference type="InterPro" id="IPR029056">
    <property type="entry name" value="Ribokinase-like"/>
</dbReference>
<dbReference type="AlphaFoldDB" id="A0A841D6C3"/>
<feature type="binding site" evidence="18">
    <location>
        <position position="63"/>
    </location>
    <ligand>
        <name>K(+)</name>
        <dbReference type="ChEBI" id="CHEBI:29103"/>
    </ligand>
</feature>
<dbReference type="SUPFAM" id="SSF53613">
    <property type="entry name" value="Ribokinase-like"/>
    <property type="match status" value="1"/>
</dbReference>
<keyword evidence="10 17" id="KW-0520">NAD</keyword>
<feature type="binding site" evidence="17">
    <location>
        <position position="260"/>
    </location>
    <ligand>
        <name>(6S)-NADPHX</name>
        <dbReference type="ChEBI" id="CHEBI:64076"/>
    </ligand>
</feature>
<comment type="function">
    <text evidence="17">Catalyzes the dehydration of the S-form of NAD(P)HX at the expense of ADP, which is converted to AMP. Together with NAD(P)HX epimerase, which catalyzes the epimerization of the S- and R-forms, the enzyme allows the repair of both epimers of NAD(P)HX, a damaged form of NAD(P)H that is a result of enzymatic or heat-dependent hydration.</text>
</comment>
<evidence type="ECO:0000313" key="23">
    <source>
        <dbReference type="Proteomes" id="UP000562352"/>
    </source>
</evidence>
<keyword evidence="8 17" id="KW-0521">NADP</keyword>
<keyword evidence="13" id="KW-0511">Multifunctional enzyme</keyword>
<protein>
    <recommendedName>
        <fullName evidence="19">Bifunctional NAD(P)H-hydrate repair enzyme</fullName>
    </recommendedName>
    <alternativeName>
        <fullName evidence="19">Nicotinamide nucleotide repair protein</fullName>
    </alternativeName>
    <domain>
        <recommendedName>
            <fullName evidence="19">ADP-dependent (S)-NAD(P)H-hydrate dehydratase</fullName>
            <ecNumber evidence="19">4.2.1.136</ecNumber>
        </recommendedName>
        <alternativeName>
            <fullName evidence="19">ADP-dependent NAD(P)HX dehydratase</fullName>
        </alternativeName>
    </domain>
    <domain>
        <recommendedName>
            <fullName evidence="19">NAD(P)H-hydrate epimerase</fullName>
            <ecNumber evidence="19">5.1.99.6</ecNumber>
        </recommendedName>
    </domain>
</protein>
<comment type="catalytic activity">
    <reaction evidence="15 17 19">
        <text>(6S)-NADHX + ADP = AMP + phosphate + NADH + H(+)</text>
        <dbReference type="Rhea" id="RHEA:32223"/>
        <dbReference type="ChEBI" id="CHEBI:15378"/>
        <dbReference type="ChEBI" id="CHEBI:43474"/>
        <dbReference type="ChEBI" id="CHEBI:57945"/>
        <dbReference type="ChEBI" id="CHEBI:64074"/>
        <dbReference type="ChEBI" id="CHEBI:456215"/>
        <dbReference type="ChEBI" id="CHEBI:456216"/>
        <dbReference type="EC" id="4.2.1.136"/>
    </reaction>
</comment>
<feature type="domain" description="YjeF N-terminal" evidence="21">
    <location>
        <begin position="10"/>
        <end position="218"/>
    </location>
</feature>
<evidence type="ECO:0000256" key="2">
    <source>
        <dbReference type="ARBA" id="ARBA00000909"/>
    </source>
</evidence>
<evidence type="ECO:0000256" key="4">
    <source>
        <dbReference type="ARBA" id="ARBA00009524"/>
    </source>
</evidence>
<dbReference type="PANTHER" id="PTHR12592:SF0">
    <property type="entry name" value="ATP-DEPENDENT (S)-NAD(P)H-HYDRATE DEHYDRATASE"/>
    <property type="match status" value="1"/>
</dbReference>
<evidence type="ECO:0000256" key="3">
    <source>
        <dbReference type="ARBA" id="ARBA00006001"/>
    </source>
</evidence>
<dbReference type="EC" id="5.1.99.6" evidence="19"/>
<evidence type="ECO:0000256" key="15">
    <source>
        <dbReference type="ARBA" id="ARBA00048238"/>
    </source>
</evidence>
<feature type="binding site" evidence="17">
    <location>
        <position position="447"/>
    </location>
    <ligand>
        <name>(6S)-NADPHX</name>
        <dbReference type="ChEBI" id="CHEBI:64076"/>
    </ligand>
</feature>
<comment type="cofactor">
    <cofactor evidence="18 19">
        <name>K(+)</name>
        <dbReference type="ChEBI" id="CHEBI:29103"/>
    </cofactor>
    <text evidence="18 19">Binds 1 potassium ion per subunit.</text>
</comment>
<organism evidence="22 23">
    <name type="scientific">Planomonospora venezuelensis</name>
    <dbReference type="NCBI Taxonomy" id="1999"/>
    <lineage>
        <taxon>Bacteria</taxon>
        <taxon>Bacillati</taxon>
        <taxon>Actinomycetota</taxon>
        <taxon>Actinomycetes</taxon>
        <taxon>Streptosporangiales</taxon>
        <taxon>Streptosporangiaceae</taxon>
        <taxon>Planomonospora</taxon>
    </lineage>
</organism>
<gene>
    <name evidence="17" type="primary">nnrD</name>
    <name evidence="18" type="synonym">nnrE</name>
    <name evidence="22" type="ORF">FHS22_003190</name>
</gene>
<keyword evidence="9 18" id="KW-0630">Potassium</keyword>
<comment type="catalytic activity">
    <reaction evidence="1 18 19">
        <text>(6R)-NADHX = (6S)-NADHX</text>
        <dbReference type="Rhea" id="RHEA:32215"/>
        <dbReference type="ChEBI" id="CHEBI:64074"/>
        <dbReference type="ChEBI" id="CHEBI:64075"/>
        <dbReference type="EC" id="5.1.99.6"/>
    </reaction>
</comment>
<dbReference type="GO" id="GO:0052856">
    <property type="term" value="F:NAD(P)HX epimerase activity"/>
    <property type="evidence" value="ECO:0007669"/>
    <property type="project" value="UniProtKB-UniRule"/>
</dbReference>
<dbReference type="RefSeq" id="WP_184942351.1">
    <property type="nucleotide sequence ID" value="NZ_BAAAWZ010000001.1"/>
</dbReference>
<dbReference type="GO" id="GO:0110051">
    <property type="term" value="P:metabolite repair"/>
    <property type="evidence" value="ECO:0007669"/>
    <property type="project" value="TreeGrafter"/>
</dbReference>
<feature type="binding site" evidence="18">
    <location>
        <position position="164"/>
    </location>
    <ligand>
        <name>K(+)</name>
        <dbReference type="ChEBI" id="CHEBI:29103"/>
    </ligand>
</feature>
<evidence type="ECO:0000256" key="11">
    <source>
        <dbReference type="ARBA" id="ARBA00023235"/>
    </source>
</evidence>
<reference evidence="22 23" key="1">
    <citation type="submission" date="2020-08" db="EMBL/GenBank/DDBJ databases">
        <title>Genomic Encyclopedia of Type Strains, Phase III (KMG-III): the genomes of soil and plant-associated and newly described type strains.</title>
        <authorList>
            <person name="Whitman W."/>
        </authorList>
    </citation>
    <scope>NUCLEOTIDE SEQUENCE [LARGE SCALE GENOMIC DNA]</scope>
    <source>
        <strain evidence="22 23">CECT 3303</strain>
    </source>
</reference>
<comment type="similarity">
    <text evidence="17">Belongs to the NnrD/CARKD family.</text>
</comment>
<dbReference type="PANTHER" id="PTHR12592">
    <property type="entry name" value="ATP-DEPENDENT (S)-NAD(P)H-HYDRATE DEHYDRATASE FAMILY MEMBER"/>
    <property type="match status" value="1"/>
</dbReference>
<comment type="function">
    <text evidence="18">Catalyzes the epimerization of the S- and R-forms of NAD(P)HX, a damaged form of NAD(P)H that is a result of enzymatic or heat-dependent hydration. This is a prerequisite for the S-specific NAD(P)H-hydrate dehydratase to allow the repair of both epimers of NAD(P)HX.</text>
</comment>
<dbReference type="HAMAP" id="MF_01966">
    <property type="entry name" value="NADHX_epimerase"/>
    <property type="match status" value="1"/>
</dbReference>
<dbReference type="InterPro" id="IPR036652">
    <property type="entry name" value="YjeF_N_dom_sf"/>
</dbReference>
<proteinExistence type="inferred from homology"/>
<sequence>MRIAYTSDQIRAAETALMAALPEGTLMQRAAAGLATACAGMLAGTAGRVYGSRVALLVGSGDNGGDALYAGARLAARGARVHAVLAGSRVHEAGLAALRRAGGRVVDIRGGVPEEARPVIGAADLVVDGLVGIGGAGALREPYAALAGITRDVPGWVVAVDVPSGVDASSGRVDGTAVRADLTVTFGALKTGLLVDPGAERAGRVELVDIGLGPYLPDPDAVALTGEDVASLLPRPDARSDKYRRGVVGIAAGSRRYTGAAVLAVAGAVRAGAGMVRYAGAAEPAAQVRARRPEAVVTELAPDGEAAGTGPGEGIAAAGRVQAWVLGPGLGTGAWAHDVARAVLASDVPVLVDADGLTLLAADRSLLRRRTGAPVLITPHAGELSRLLGVPRARIEARRLEHVRRAAADLGVTVLLKGSTTLVAEEGRPVRANPTGSPWLATGGTGDVLAGLAGTLLAAGLDCYDAASCAAYLHGTAGREGPLAAGDVAEALPAVMRSVTNRPRQREGAAKLEG</sequence>
<dbReference type="EC" id="4.2.1.136" evidence="19"/>
<evidence type="ECO:0000259" key="20">
    <source>
        <dbReference type="PROSITE" id="PS51383"/>
    </source>
</evidence>
<dbReference type="CDD" id="cd01171">
    <property type="entry name" value="YXKO-related"/>
    <property type="match status" value="1"/>
</dbReference>
<evidence type="ECO:0000256" key="14">
    <source>
        <dbReference type="ARBA" id="ARBA00025153"/>
    </source>
</evidence>
<accession>A0A841D6C3</accession>
<feature type="domain" description="YjeF C-terminal" evidence="20">
    <location>
        <begin position="225"/>
        <end position="499"/>
    </location>
</feature>
<evidence type="ECO:0000256" key="16">
    <source>
        <dbReference type="ARBA" id="ARBA00049209"/>
    </source>
</evidence>
<feature type="binding site" evidence="18">
    <location>
        <position position="128"/>
    </location>
    <ligand>
        <name>K(+)</name>
        <dbReference type="ChEBI" id="CHEBI:29103"/>
    </ligand>
</feature>
<dbReference type="NCBIfam" id="TIGR00197">
    <property type="entry name" value="yjeF_nterm"/>
    <property type="match status" value="1"/>
</dbReference>
<dbReference type="GO" id="GO:0016301">
    <property type="term" value="F:kinase activity"/>
    <property type="evidence" value="ECO:0007669"/>
    <property type="project" value="UniProtKB-KW"/>
</dbReference>
<keyword evidence="22" id="KW-0808">Transferase</keyword>
<comment type="similarity">
    <text evidence="3 19">In the N-terminal section; belongs to the NnrE/AIBP family.</text>
</comment>
<name>A0A841D6C3_PLAVE</name>
<keyword evidence="6 17" id="KW-0547">Nucleotide-binding</keyword>
<dbReference type="GO" id="GO:0046496">
    <property type="term" value="P:nicotinamide nucleotide metabolic process"/>
    <property type="evidence" value="ECO:0007669"/>
    <property type="project" value="UniProtKB-UniRule"/>
</dbReference>
<dbReference type="PROSITE" id="PS51383">
    <property type="entry name" value="YJEF_C_3"/>
    <property type="match status" value="1"/>
</dbReference>
<comment type="similarity">
    <text evidence="18">Belongs to the NnrE/AIBP family.</text>
</comment>
<dbReference type="SUPFAM" id="SSF64153">
    <property type="entry name" value="YjeF N-terminal domain-like"/>
    <property type="match status" value="1"/>
</dbReference>
<evidence type="ECO:0000256" key="6">
    <source>
        <dbReference type="ARBA" id="ARBA00022741"/>
    </source>
</evidence>
<dbReference type="Gene3D" id="3.40.50.10260">
    <property type="entry name" value="YjeF N-terminal domain"/>
    <property type="match status" value="1"/>
</dbReference>
<dbReference type="EMBL" id="JACHJJ010000009">
    <property type="protein sequence ID" value="MBB5963908.1"/>
    <property type="molecule type" value="Genomic_DNA"/>
</dbReference>
<dbReference type="PIRSF" id="PIRSF017184">
    <property type="entry name" value="Nnr"/>
    <property type="match status" value="1"/>
</dbReference>
<keyword evidence="5 18" id="KW-0479">Metal-binding</keyword>
<keyword evidence="23" id="KW-1185">Reference proteome</keyword>
<dbReference type="InterPro" id="IPR000631">
    <property type="entry name" value="CARKD"/>
</dbReference>
<evidence type="ECO:0000313" key="22">
    <source>
        <dbReference type="EMBL" id="MBB5963908.1"/>
    </source>
</evidence>
<evidence type="ECO:0000256" key="13">
    <source>
        <dbReference type="ARBA" id="ARBA00023268"/>
    </source>
</evidence>
<feature type="binding site" evidence="18">
    <location>
        <position position="143"/>
    </location>
    <ligand>
        <name>(6S)-NADPHX</name>
        <dbReference type="ChEBI" id="CHEBI:64076"/>
    </ligand>
</feature>
<evidence type="ECO:0000256" key="19">
    <source>
        <dbReference type="PIRNR" id="PIRNR017184"/>
    </source>
</evidence>
<keyword evidence="11 18" id="KW-0413">Isomerase</keyword>
<comment type="caution">
    <text evidence="22">The sequence shown here is derived from an EMBL/GenBank/DDBJ whole genome shotgun (WGS) entry which is preliminary data.</text>
</comment>
<feature type="binding site" evidence="17">
    <location>
        <position position="380"/>
    </location>
    <ligand>
        <name>(6S)-NADPHX</name>
        <dbReference type="ChEBI" id="CHEBI:64076"/>
    </ligand>
</feature>
<feature type="binding site" evidence="18">
    <location>
        <begin position="62"/>
        <end position="66"/>
    </location>
    <ligand>
        <name>(6S)-NADPHX</name>
        <dbReference type="ChEBI" id="CHEBI:64076"/>
    </ligand>
</feature>
<dbReference type="Pfam" id="PF01256">
    <property type="entry name" value="Carb_kinase"/>
    <property type="match status" value="1"/>
</dbReference>
<comment type="catalytic activity">
    <reaction evidence="16 17 19">
        <text>(6S)-NADPHX + ADP = AMP + phosphate + NADPH + H(+)</text>
        <dbReference type="Rhea" id="RHEA:32235"/>
        <dbReference type="ChEBI" id="CHEBI:15378"/>
        <dbReference type="ChEBI" id="CHEBI:43474"/>
        <dbReference type="ChEBI" id="CHEBI:57783"/>
        <dbReference type="ChEBI" id="CHEBI:64076"/>
        <dbReference type="ChEBI" id="CHEBI:456215"/>
        <dbReference type="ChEBI" id="CHEBI:456216"/>
        <dbReference type="EC" id="4.2.1.136"/>
    </reaction>
</comment>
<keyword evidence="7 17" id="KW-0067">ATP-binding</keyword>
<keyword evidence="12 17" id="KW-0456">Lyase</keyword>
<evidence type="ECO:0000259" key="21">
    <source>
        <dbReference type="PROSITE" id="PS51385"/>
    </source>
</evidence>
<dbReference type="HAMAP" id="MF_01965">
    <property type="entry name" value="NADHX_dehydratase"/>
    <property type="match status" value="1"/>
</dbReference>
<feature type="binding site" evidence="17">
    <location>
        <position position="329"/>
    </location>
    <ligand>
        <name>(6S)-NADPHX</name>
        <dbReference type="ChEBI" id="CHEBI:64076"/>
    </ligand>
</feature>
<evidence type="ECO:0000256" key="9">
    <source>
        <dbReference type="ARBA" id="ARBA00022958"/>
    </source>
</evidence>
<evidence type="ECO:0000256" key="7">
    <source>
        <dbReference type="ARBA" id="ARBA00022840"/>
    </source>
</evidence>
<dbReference type="InterPro" id="IPR004443">
    <property type="entry name" value="YjeF_N_dom"/>
</dbReference>
<comment type="function">
    <text evidence="14 19">Bifunctional enzyme that catalyzes the epimerization of the S- and R-forms of NAD(P)HX and the dehydration of the S-form of NAD(P)HX at the expense of ADP, which is converted to AMP. This allows the repair of both epimers of NAD(P)HX, a damaged form of NAD(P)H that is a result of enzymatic or heat-dependent hydration.</text>
</comment>
<evidence type="ECO:0000256" key="5">
    <source>
        <dbReference type="ARBA" id="ARBA00022723"/>
    </source>
</evidence>
<evidence type="ECO:0000256" key="12">
    <source>
        <dbReference type="ARBA" id="ARBA00023239"/>
    </source>
</evidence>
<evidence type="ECO:0000256" key="8">
    <source>
        <dbReference type="ARBA" id="ARBA00022857"/>
    </source>
</evidence>
<dbReference type="GO" id="GO:0005524">
    <property type="term" value="F:ATP binding"/>
    <property type="evidence" value="ECO:0007669"/>
    <property type="project" value="UniProtKB-UniRule"/>
</dbReference>
<comment type="catalytic activity">
    <reaction evidence="2 18 19">
        <text>(6R)-NADPHX = (6S)-NADPHX</text>
        <dbReference type="Rhea" id="RHEA:32227"/>
        <dbReference type="ChEBI" id="CHEBI:64076"/>
        <dbReference type="ChEBI" id="CHEBI:64077"/>
        <dbReference type="EC" id="5.1.99.6"/>
    </reaction>
</comment>
<dbReference type="Pfam" id="PF03853">
    <property type="entry name" value="YjeF_N"/>
    <property type="match status" value="1"/>
</dbReference>
<feature type="binding site" evidence="17">
    <location>
        <begin position="417"/>
        <end position="421"/>
    </location>
    <ligand>
        <name>AMP</name>
        <dbReference type="ChEBI" id="CHEBI:456215"/>
    </ligand>
</feature>
<evidence type="ECO:0000256" key="1">
    <source>
        <dbReference type="ARBA" id="ARBA00000013"/>
    </source>
</evidence>
<feature type="binding site" evidence="18">
    <location>
        <position position="161"/>
    </location>
    <ligand>
        <name>(6S)-NADPHX</name>
        <dbReference type="ChEBI" id="CHEBI:64076"/>
    </ligand>
</feature>
<comment type="subunit">
    <text evidence="17">Homotetramer.</text>
</comment>
<feature type="binding site" evidence="18">
    <location>
        <begin position="132"/>
        <end position="138"/>
    </location>
    <ligand>
        <name>(6S)-NADPHX</name>
        <dbReference type="ChEBI" id="CHEBI:64076"/>
    </ligand>
</feature>
<evidence type="ECO:0000256" key="10">
    <source>
        <dbReference type="ARBA" id="ARBA00023027"/>
    </source>
</evidence>